<accession>A0A368U5J7</accession>
<protein>
    <submittedName>
        <fullName evidence="7">Helicase</fullName>
    </submittedName>
</protein>
<evidence type="ECO:0000256" key="2">
    <source>
        <dbReference type="ARBA" id="ARBA00022801"/>
    </source>
</evidence>
<dbReference type="InterPro" id="IPR027785">
    <property type="entry name" value="UvrD-like_helicase_C"/>
</dbReference>
<dbReference type="EMBL" id="QPIJ01000017">
    <property type="protein sequence ID" value="RCV92151.1"/>
    <property type="molecule type" value="Genomic_DNA"/>
</dbReference>
<evidence type="ECO:0000256" key="5">
    <source>
        <dbReference type="PROSITE-ProRule" id="PRU00560"/>
    </source>
</evidence>
<evidence type="ECO:0000313" key="8">
    <source>
        <dbReference type="Proteomes" id="UP000253204"/>
    </source>
</evidence>
<dbReference type="OrthoDB" id="7066673at2"/>
<comment type="caution">
    <text evidence="7">The sequence shown here is derived from an EMBL/GenBank/DDBJ whole genome shotgun (WGS) entry which is preliminary data.</text>
</comment>
<dbReference type="InterPro" id="IPR027417">
    <property type="entry name" value="P-loop_NTPase"/>
</dbReference>
<keyword evidence="2 5" id="KW-0378">Hydrolase</keyword>
<dbReference type="SUPFAM" id="SSF52540">
    <property type="entry name" value="P-loop containing nucleoside triphosphate hydrolases"/>
    <property type="match status" value="1"/>
</dbReference>
<dbReference type="AlphaFoldDB" id="A0A368U5J7"/>
<dbReference type="InterPro" id="IPR000212">
    <property type="entry name" value="DNA_helicase_UvrD/REP"/>
</dbReference>
<evidence type="ECO:0000256" key="3">
    <source>
        <dbReference type="ARBA" id="ARBA00022806"/>
    </source>
</evidence>
<keyword evidence="4 5" id="KW-0067">ATP-binding</keyword>
<organism evidence="7 8">
    <name type="scientific">Vreelandella rituensis</name>
    <dbReference type="NCBI Taxonomy" id="2282306"/>
    <lineage>
        <taxon>Bacteria</taxon>
        <taxon>Pseudomonadati</taxon>
        <taxon>Pseudomonadota</taxon>
        <taxon>Gammaproteobacteria</taxon>
        <taxon>Oceanospirillales</taxon>
        <taxon>Halomonadaceae</taxon>
        <taxon>Vreelandella</taxon>
    </lineage>
</organism>
<dbReference type="Proteomes" id="UP000253204">
    <property type="component" value="Unassembled WGS sequence"/>
</dbReference>
<keyword evidence="8" id="KW-1185">Reference proteome</keyword>
<evidence type="ECO:0000259" key="6">
    <source>
        <dbReference type="PROSITE" id="PS51198"/>
    </source>
</evidence>
<dbReference type="Gene3D" id="3.40.50.300">
    <property type="entry name" value="P-loop containing nucleotide triphosphate hydrolases"/>
    <property type="match status" value="2"/>
</dbReference>
<dbReference type="GO" id="GO:0005829">
    <property type="term" value="C:cytosol"/>
    <property type="evidence" value="ECO:0007669"/>
    <property type="project" value="TreeGrafter"/>
</dbReference>
<proteinExistence type="predicted"/>
<reference evidence="7 8" key="1">
    <citation type="submission" date="2018-07" db="EMBL/GenBank/DDBJ databases">
        <title>Halomonas rutogse sp. nov., isolated from Lake TangqianCo on Tibetan Plateau.</title>
        <authorList>
            <person name="Lu H."/>
            <person name="Xing P."/>
            <person name="Wu Q."/>
        </authorList>
    </citation>
    <scope>NUCLEOTIDE SEQUENCE [LARGE SCALE GENOMIC DNA]</scope>
    <source>
        <strain evidence="7 8">TQ8S</strain>
    </source>
</reference>
<feature type="domain" description="UvrD-like helicase ATP-binding" evidence="6">
    <location>
        <begin position="203"/>
        <end position="534"/>
    </location>
</feature>
<keyword evidence="1 5" id="KW-0547">Nucleotide-binding</keyword>
<dbReference type="Pfam" id="PF00580">
    <property type="entry name" value="UvrD-helicase"/>
    <property type="match status" value="1"/>
</dbReference>
<dbReference type="GO" id="GO:0005524">
    <property type="term" value="F:ATP binding"/>
    <property type="evidence" value="ECO:0007669"/>
    <property type="project" value="UniProtKB-UniRule"/>
</dbReference>
<dbReference type="GO" id="GO:0003677">
    <property type="term" value="F:DNA binding"/>
    <property type="evidence" value="ECO:0007669"/>
    <property type="project" value="InterPro"/>
</dbReference>
<evidence type="ECO:0000256" key="4">
    <source>
        <dbReference type="ARBA" id="ARBA00022840"/>
    </source>
</evidence>
<evidence type="ECO:0000313" key="7">
    <source>
        <dbReference type="EMBL" id="RCV92151.1"/>
    </source>
</evidence>
<gene>
    <name evidence="7" type="ORF">DU506_09100</name>
</gene>
<evidence type="ECO:0000256" key="1">
    <source>
        <dbReference type="ARBA" id="ARBA00022741"/>
    </source>
</evidence>
<dbReference type="GO" id="GO:0016787">
    <property type="term" value="F:hydrolase activity"/>
    <property type="evidence" value="ECO:0007669"/>
    <property type="project" value="UniProtKB-UniRule"/>
</dbReference>
<dbReference type="RefSeq" id="WP_114486628.1">
    <property type="nucleotide sequence ID" value="NZ_CBCSHM010000017.1"/>
</dbReference>
<name>A0A368U5J7_9GAMM</name>
<dbReference type="PANTHER" id="PTHR11070">
    <property type="entry name" value="UVRD / RECB / PCRA DNA HELICASE FAMILY MEMBER"/>
    <property type="match status" value="1"/>
</dbReference>
<dbReference type="InterPro" id="IPR014016">
    <property type="entry name" value="UvrD-like_ATP-bd"/>
</dbReference>
<dbReference type="GO" id="GO:0043138">
    <property type="term" value="F:3'-5' DNA helicase activity"/>
    <property type="evidence" value="ECO:0007669"/>
    <property type="project" value="TreeGrafter"/>
</dbReference>
<keyword evidence="3 5" id="KW-0347">Helicase</keyword>
<dbReference type="Pfam" id="PF13538">
    <property type="entry name" value="UvrD_C_2"/>
    <property type="match status" value="1"/>
</dbReference>
<feature type="binding site" evidence="5">
    <location>
        <begin position="224"/>
        <end position="231"/>
    </location>
    <ligand>
        <name>ATP</name>
        <dbReference type="ChEBI" id="CHEBI:30616"/>
    </ligand>
</feature>
<dbReference type="PANTHER" id="PTHR11070:SF17">
    <property type="entry name" value="DNA HELICASE IV"/>
    <property type="match status" value="1"/>
</dbReference>
<dbReference type="PROSITE" id="PS51198">
    <property type="entry name" value="UVRD_HELICASE_ATP_BIND"/>
    <property type="match status" value="1"/>
</dbReference>
<sequence>MTTTNDQPQRDAEQYHLENVLQRISINIAELDERLTAYADDIQTQKEYLWNSRDEMDHIEKISARESIQQAVMTGDNALTRRHRLEKLKDSPYFGRFDFTRHGRQEPIYIGVHHFRDDMAGENRVYDWRAPIASLFYDYETGPAVYESPEGNVAGEISLKRQFRIKGGAIELMIDSAVHVVDDVLQDELSRASDEGMKNIVATIQRDQNAIIRNDEANALIIQGVAGSGKTSIALHRIAYLLYRFKDTLTSKDILIISPNRVFANYISNVLPELGEETVNEIGMEDLANELLEGTYRFETFFEQTTALLEKNDDVMKARLRFKVSPAFLTQLDRYAAHVEANRFVAEDLWIARRLVPAWLLEEVFRKHRHLPTNERLKQVSWEIERKIGNQYNYDLEREERKELKAAVKKMLQQTTLRETYKGFYDWIEQPEMFKTASRGRLEYADVFPLIYLKIRLEGVQSSWRNVKHLLIDEMQDYTPVQYAVIGRLFSCKKTILGDAYQSVNPYSASKAEEIRQVLRQALCVTLNKSYRSSIEIAHFAQRIAYNPDFEAIERHGEPPSVERYRSRKDELAAITDMARVFSQSDHNTLGIVCKTQKQARKVFDALDGEFKRLQLLSEHSAAFGQGIVVCTAHMAKGLEFDRVVVPDASEKNYTTDMERNLLYVACTRAMHRLTLTYIGQPSTFITGENAHSAVDADQVNALHQ</sequence>
<dbReference type="GO" id="GO:0000725">
    <property type="term" value="P:recombinational repair"/>
    <property type="evidence" value="ECO:0007669"/>
    <property type="project" value="TreeGrafter"/>
</dbReference>